<dbReference type="InterPro" id="IPR000182">
    <property type="entry name" value="GNAT_dom"/>
</dbReference>
<reference evidence="2" key="2">
    <citation type="submission" date="2019-06" db="EMBL/GenBank/DDBJ databases">
        <title>Genomics analysis of Aphanomyces spp. identifies a new class of oomycete effector associated with host adaptation.</title>
        <authorList>
            <person name="Gaulin E."/>
        </authorList>
    </citation>
    <scope>NUCLEOTIDE SEQUENCE</scope>
    <source>
        <strain evidence="2">CBS 578.67</strain>
    </source>
</reference>
<gene>
    <name evidence="3" type="primary">Aste57867_3566</name>
    <name evidence="2" type="ORF">As57867_003555</name>
    <name evidence="3" type="ORF">ASTE57867_3566</name>
</gene>
<organism evidence="3 4">
    <name type="scientific">Aphanomyces stellatus</name>
    <dbReference type="NCBI Taxonomy" id="120398"/>
    <lineage>
        <taxon>Eukaryota</taxon>
        <taxon>Sar</taxon>
        <taxon>Stramenopiles</taxon>
        <taxon>Oomycota</taxon>
        <taxon>Saprolegniomycetes</taxon>
        <taxon>Saprolegniales</taxon>
        <taxon>Verrucalvaceae</taxon>
        <taxon>Aphanomyces</taxon>
    </lineage>
</organism>
<dbReference type="Proteomes" id="UP000332933">
    <property type="component" value="Unassembled WGS sequence"/>
</dbReference>
<evidence type="ECO:0000259" key="1">
    <source>
        <dbReference type="PROSITE" id="PS51186"/>
    </source>
</evidence>
<dbReference type="EMBL" id="VJMH01000630">
    <property type="protein sequence ID" value="KAF0715108.1"/>
    <property type="molecule type" value="Genomic_DNA"/>
</dbReference>
<dbReference type="AlphaFoldDB" id="A0A485KFR3"/>
<name>A0A485KFR3_9STRA</name>
<dbReference type="EMBL" id="CAADRA010000630">
    <property type="protein sequence ID" value="VFT80729.1"/>
    <property type="molecule type" value="Genomic_DNA"/>
</dbReference>
<proteinExistence type="predicted"/>
<evidence type="ECO:0000313" key="4">
    <source>
        <dbReference type="Proteomes" id="UP000332933"/>
    </source>
</evidence>
<protein>
    <submittedName>
        <fullName evidence="3">Aste57867_3566 protein</fullName>
    </submittedName>
</protein>
<dbReference type="InterPro" id="IPR016181">
    <property type="entry name" value="Acyl_CoA_acyltransferase"/>
</dbReference>
<dbReference type="CDD" id="cd04301">
    <property type="entry name" value="NAT_SF"/>
    <property type="match status" value="1"/>
</dbReference>
<dbReference type="Gene3D" id="3.40.630.30">
    <property type="match status" value="1"/>
</dbReference>
<dbReference type="Pfam" id="PF13673">
    <property type="entry name" value="Acetyltransf_10"/>
    <property type="match status" value="1"/>
</dbReference>
<feature type="domain" description="N-acetyltransferase" evidence="1">
    <location>
        <begin position="12"/>
        <end position="160"/>
    </location>
</feature>
<dbReference type="SUPFAM" id="SSF55729">
    <property type="entry name" value="Acyl-CoA N-acyltransferases (Nat)"/>
    <property type="match status" value="1"/>
</dbReference>
<evidence type="ECO:0000313" key="3">
    <source>
        <dbReference type="EMBL" id="VFT80729.1"/>
    </source>
</evidence>
<sequence>MAGQEDIEWICVPLTDMSVTMLYDVMQLRSRVFVVEQACLWDEVDGYDKQCHHLVGLRPSASGDKDVVGYARLIPALTKGAHQIRPIISRVVVPPECRGSGQGRALFQRAIAACKGLWPTMDIEIGAQHRLEAFYMSMGFQTISDPYDEDGIQHVDMTHP</sequence>
<dbReference type="GO" id="GO:0016747">
    <property type="term" value="F:acyltransferase activity, transferring groups other than amino-acyl groups"/>
    <property type="evidence" value="ECO:0007669"/>
    <property type="project" value="InterPro"/>
</dbReference>
<reference evidence="3 4" key="1">
    <citation type="submission" date="2019-03" db="EMBL/GenBank/DDBJ databases">
        <authorList>
            <person name="Gaulin E."/>
            <person name="Dumas B."/>
        </authorList>
    </citation>
    <scope>NUCLEOTIDE SEQUENCE [LARGE SCALE GENOMIC DNA]</scope>
    <source>
        <strain evidence="3">CBS 568.67</strain>
    </source>
</reference>
<accession>A0A485KFR3</accession>
<evidence type="ECO:0000313" key="2">
    <source>
        <dbReference type="EMBL" id="KAF0715108.1"/>
    </source>
</evidence>
<dbReference type="PROSITE" id="PS51186">
    <property type="entry name" value="GNAT"/>
    <property type="match status" value="1"/>
</dbReference>
<dbReference type="OrthoDB" id="329272at2759"/>
<keyword evidence="4" id="KW-1185">Reference proteome</keyword>